<accession>A0A8X6IGH8</accession>
<dbReference type="EMBL" id="BMAO01037990">
    <property type="protein sequence ID" value="GFR21769.1"/>
    <property type="molecule type" value="Genomic_DNA"/>
</dbReference>
<gene>
    <name evidence="1" type="ORF">TNCT_228471</name>
</gene>
<protein>
    <submittedName>
        <fullName evidence="1">ANK_REP_REGION domain-containing protein</fullName>
    </submittedName>
</protein>
<sequence length="322" mass="38448">MTFTRIVRLLWSGCDVQKSMAKYFLEGNQTLEKWISIEEILKLKISNCLFLPKELRAVLSSLVKPIGIRIRHIIVCLYSNDYLPSHFMSILSWTLLGTIDAKKTAETVLKDDNLPIDKRYEIACTYCLEDEILMLWKELPETNENDYLNLRGPIYALRYFPIYWTYYMRVELNRLDRKIREEYHLRTNCYCIGTLHACITFNQSGVEYFVGKMSVEEKERYFQSYFLTMECRVRTDSLGVHSNFSCDIIYFLLSQMNENQRTSVFEKYSYDILKNFLKFPYGGIFLQVERSISKYLTVDQMKALKKQYKKKSKYFFKTFDRN</sequence>
<dbReference type="OrthoDB" id="6427463at2759"/>
<comment type="caution">
    <text evidence="1">The sequence shown here is derived from an EMBL/GenBank/DDBJ whole genome shotgun (WGS) entry which is preliminary data.</text>
</comment>
<proteinExistence type="predicted"/>
<keyword evidence="2" id="KW-1185">Reference proteome</keyword>
<name>A0A8X6IGH8_TRICU</name>
<dbReference type="AlphaFoldDB" id="A0A8X6IGH8"/>
<evidence type="ECO:0000313" key="1">
    <source>
        <dbReference type="EMBL" id="GFR21769.1"/>
    </source>
</evidence>
<dbReference type="Proteomes" id="UP000887116">
    <property type="component" value="Unassembled WGS sequence"/>
</dbReference>
<reference evidence="1" key="1">
    <citation type="submission" date="2020-07" db="EMBL/GenBank/DDBJ databases">
        <title>Multicomponent nature underlies the extraordinary mechanical properties of spider dragline silk.</title>
        <authorList>
            <person name="Kono N."/>
            <person name="Nakamura H."/>
            <person name="Mori M."/>
            <person name="Yoshida Y."/>
            <person name="Ohtoshi R."/>
            <person name="Malay A.D."/>
            <person name="Moran D.A.P."/>
            <person name="Tomita M."/>
            <person name="Numata K."/>
            <person name="Arakawa K."/>
        </authorList>
    </citation>
    <scope>NUCLEOTIDE SEQUENCE</scope>
</reference>
<evidence type="ECO:0000313" key="2">
    <source>
        <dbReference type="Proteomes" id="UP000887116"/>
    </source>
</evidence>
<organism evidence="1 2">
    <name type="scientific">Trichonephila clavata</name>
    <name type="common">Joro spider</name>
    <name type="synonym">Nephila clavata</name>
    <dbReference type="NCBI Taxonomy" id="2740835"/>
    <lineage>
        <taxon>Eukaryota</taxon>
        <taxon>Metazoa</taxon>
        <taxon>Ecdysozoa</taxon>
        <taxon>Arthropoda</taxon>
        <taxon>Chelicerata</taxon>
        <taxon>Arachnida</taxon>
        <taxon>Araneae</taxon>
        <taxon>Araneomorphae</taxon>
        <taxon>Entelegynae</taxon>
        <taxon>Araneoidea</taxon>
        <taxon>Nephilidae</taxon>
        <taxon>Trichonephila</taxon>
    </lineage>
</organism>